<dbReference type="Pfam" id="PF16969">
    <property type="entry name" value="SRP68"/>
    <property type="match status" value="1"/>
</dbReference>
<organism evidence="10 11">
    <name type="scientific">Tritrichomonas musculus</name>
    <dbReference type="NCBI Taxonomy" id="1915356"/>
    <lineage>
        <taxon>Eukaryota</taxon>
        <taxon>Metamonada</taxon>
        <taxon>Parabasalia</taxon>
        <taxon>Tritrichomonadida</taxon>
        <taxon>Tritrichomonadidae</taxon>
        <taxon>Tritrichomonas</taxon>
    </lineage>
</organism>
<evidence type="ECO:0000256" key="6">
    <source>
        <dbReference type="ARBA" id="ARBA00023135"/>
    </source>
</evidence>
<evidence type="ECO:0000313" key="10">
    <source>
        <dbReference type="EMBL" id="KAK8894654.1"/>
    </source>
</evidence>
<dbReference type="PANTHER" id="PTHR12860">
    <property type="entry name" value="SIGNAL RECOGNITION PARTICLE 68 KDA PROTEIN"/>
    <property type="match status" value="1"/>
</dbReference>
<dbReference type="PANTHER" id="PTHR12860:SF0">
    <property type="entry name" value="SIGNAL RECOGNITION PARTICLE SUBUNIT SRP68"/>
    <property type="match status" value="1"/>
</dbReference>
<comment type="similarity">
    <text evidence="3">Belongs to the SRP68 family.</text>
</comment>
<keyword evidence="4" id="KW-0963">Cytoplasm</keyword>
<evidence type="ECO:0000256" key="7">
    <source>
        <dbReference type="ARBA" id="ARBA00023242"/>
    </source>
</evidence>
<evidence type="ECO:0000256" key="1">
    <source>
        <dbReference type="ARBA" id="ARBA00004496"/>
    </source>
</evidence>
<evidence type="ECO:0000256" key="8">
    <source>
        <dbReference type="ARBA" id="ARBA00023274"/>
    </source>
</evidence>
<keyword evidence="7" id="KW-0539">Nucleus</keyword>
<accession>A0ABR2KU62</accession>
<keyword evidence="5" id="KW-0694">RNA-binding</keyword>
<keyword evidence="8" id="KW-0687">Ribonucleoprotein</keyword>
<keyword evidence="11" id="KW-1185">Reference proteome</keyword>
<comment type="caution">
    <text evidence="10">The sequence shown here is derived from an EMBL/GenBank/DDBJ whole genome shotgun (WGS) entry which is preliminary data.</text>
</comment>
<evidence type="ECO:0000256" key="3">
    <source>
        <dbReference type="ARBA" id="ARBA00009352"/>
    </source>
</evidence>
<evidence type="ECO:0000256" key="2">
    <source>
        <dbReference type="ARBA" id="ARBA00004604"/>
    </source>
</evidence>
<dbReference type="Gene3D" id="1.10.3450.40">
    <property type="entry name" value="Signal recognition particle, SRP68 subunit, RNA-binding domain"/>
    <property type="match status" value="1"/>
</dbReference>
<dbReference type="Proteomes" id="UP001470230">
    <property type="component" value="Unassembled WGS sequence"/>
</dbReference>
<evidence type="ECO:0000313" key="11">
    <source>
        <dbReference type="Proteomes" id="UP001470230"/>
    </source>
</evidence>
<protein>
    <recommendedName>
        <fullName evidence="9">Signal recognition particle subunit SRP68</fullName>
    </recommendedName>
</protein>
<evidence type="ECO:0000256" key="5">
    <source>
        <dbReference type="ARBA" id="ARBA00022884"/>
    </source>
</evidence>
<keyword evidence="6" id="KW-0733">Signal recognition particle</keyword>
<sequence length="517" mass="59189">MSTPDKVNIDVTLLLRGKQRLYGVKNNEFEKYAQYCSRRVVRLTHLMKKKEDCVEMKGPKFNLSANVNQNAEHMQIVLFKADGAMARYRFLKNTAEKKKRKVHAINRLKKCQKWWQIARECADAFCTEKTQLEVQAFQSYAKATLELELENWSDALSTFNSVSNIFSNIQEASGDATLKLFCREIIDDITPLIDFCRFSLGQIDGQHIDAETKERISNINSIYDKGTDNLPTNTLSELKWRDKTVPVVHEGLRVKLAAVVDLIDDINKEGHEAQFTMKLFDKLIMEAHSARQTIRSIASKGESEELKTIDEFLDWNAYIVTLERSRILLSTLNKPTQKADLASRTYLRITENKTKYENDPAIDALLNIWRSLKVFYIADVPTVSSDKSLGLLERAKNYINTALNIISSENVENPPSLKKWATEIQDLIRKTRILKIAQSTGITSITEKKQSQEAGKPFLEDINSFTSCPTLVQIPPLPKAITPKGMIFNNALDEYLDYPDISTKLQKKSWSSRLKFW</sequence>
<dbReference type="InterPro" id="IPR026258">
    <property type="entry name" value="SRP68"/>
</dbReference>
<gene>
    <name evidence="10" type="ORF">M9Y10_023091</name>
</gene>
<evidence type="ECO:0000256" key="9">
    <source>
        <dbReference type="ARBA" id="ARBA00029498"/>
    </source>
</evidence>
<reference evidence="10 11" key="1">
    <citation type="submission" date="2024-04" db="EMBL/GenBank/DDBJ databases">
        <title>Tritrichomonas musculus Genome.</title>
        <authorList>
            <person name="Alves-Ferreira E."/>
            <person name="Grigg M."/>
            <person name="Lorenzi H."/>
            <person name="Galac M."/>
        </authorList>
    </citation>
    <scope>NUCLEOTIDE SEQUENCE [LARGE SCALE GENOMIC DNA]</scope>
    <source>
        <strain evidence="10 11">EAF2021</strain>
    </source>
</reference>
<name>A0ABR2KU62_9EUKA</name>
<dbReference type="EMBL" id="JAPFFF010000003">
    <property type="protein sequence ID" value="KAK8894654.1"/>
    <property type="molecule type" value="Genomic_DNA"/>
</dbReference>
<evidence type="ECO:0000256" key="4">
    <source>
        <dbReference type="ARBA" id="ARBA00022490"/>
    </source>
</evidence>
<proteinExistence type="inferred from homology"/>
<dbReference type="InterPro" id="IPR038253">
    <property type="entry name" value="SRP68_N_sf"/>
</dbReference>
<comment type="subcellular location">
    <subcellularLocation>
        <location evidence="1">Cytoplasm</location>
    </subcellularLocation>
    <subcellularLocation>
        <location evidence="2">Nucleus</location>
        <location evidence="2">Nucleolus</location>
    </subcellularLocation>
</comment>